<dbReference type="GO" id="GO:0005886">
    <property type="term" value="C:plasma membrane"/>
    <property type="evidence" value="ECO:0007669"/>
    <property type="project" value="TreeGrafter"/>
</dbReference>
<comment type="similarity">
    <text evidence="4">Belongs to the methyl-accepting chemotaxis (MCP) protein family.</text>
</comment>
<evidence type="ECO:0000256" key="2">
    <source>
        <dbReference type="ARBA" id="ARBA00022481"/>
    </source>
</evidence>
<evidence type="ECO:0000256" key="1">
    <source>
        <dbReference type="ARBA" id="ARBA00004370"/>
    </source>
</evidence>
<dbReference type="SMART" id="SM00091">
    <property type="entry name" value="PAS"/>
    <property type="match status" value="1"/>
</dbReference>
<dbReference type="Pfam" id="PF00015">
    <property type="entry name" value="MCPsignal"/>
    <property type="match status" value="1"/>
</dbReference>
<dbReference type="InterPro" id="IPR004090">
    <property type="entry name" value="Chemotax_Me-accpt_rcpt"/>
</dbReference>
<protein>
    <recommendedName>
        <fullName evidence="12">Chemotaxis protein</fullName>
    </recommendedName>
</protein>
<gene>
    <name evidence="10" type="ORF">B9H00_16230</name>
</gene>
<dbReference type="AlphaFoldDB" id="A0A240UTL0"/>
<evidence type="ECO:0000256" key="4">
    <source>
        <dbReference type="ARBA" id="ARBA00029447"/>
    </source>
</evidence>
<dbReference type="Proteomes" id="UP000194457">
    <property type="component" value="Chromosome"/>
</dbReference>
<dbReference type="InterPro" id="IPR000014">
    <property type="entry name" value="PAS"/>
</dbReference>
<dbReference type="PANTHER" id="PTHR43531:SF14">
    <property type="entry name" value="METHYL-ACCEPTING CHEMOTAXIS PROTEIN I-RELATED"/>
    <property type="match status" value="1"/>
</dbReference>
<evidence type="ECO:0000256" key="6">
    <source>
        <dbReference type="SAM" id="MobiDB-lite"/>
    </source>
</evidence>
<dbReference type="Pfam" id="PF08447">
    <property type="entry name" value="PAS_3"/>
    <property type="match status" value="1"/>
</dbReference>
<dbReference type="CDD" id="cd00130">
    <property type="entry name" value="PAS"/>
    <property type="match status" value="1"/>
</dbReference>
<dbReference type="InterPro" id="IPR051310">
    <property type="entry name" value="MCP_chemotaxis"/>
</dbReference>
<feature type="region of interest" description="Disordered" evidence="6">
    <location>
        <begin position="552"/>
        <end position="616"/>
    </location>
</feature>
<evidence type="ECO:0008006" key="12">
    <source>
        <dbReference type="Google" id="ProtNLM"/>
    </source>
</evidence>
<dbReference type="SMART" id="SM00086">
    <property type="entry name" value="PAC"/>
    <property type="match status" value="1"/>
</dbReference>
<keyword evidence="7" id="KW-0812">Transmembrane</keyword>
<feature type="compositionally biased region" description="Low complexity" evidence="6">
    <location>
        <begin position="577"/>
        <end position="590"/>
    </location>
</feature>
<dbReference type="InterPro" id="IPR001610">
    <property type="entry name" value="PAC"/>
</dbReference>
<evidence type="ECO:0000259" key="9">
    <source>
        <dbReference type="PROSITE" id="PS50112"/>
    </source>
</evidence>
<dbReference type="Gene3D" id="1.10.287.950">
    <property type="entry name" value="Methyl-accepting chemotaxis protein"/>
    <property type="match status" value="1"/>
</dbReference>
<dbReference type="PRINTS" id="PR00260">
    <property type="entry name" value="CHEMTRNSDUCR"/>
</dbReference>
<keyword evidence="3 5" id="KW-0807">Transducer</keyword>
<dbReference type="OrthoDB" id="2489132at2"/>
<dbReference type="InterPro" id="IPR013655">
    <property type="entry name" value="PAS_fold_3"/>
</dbReference>
<dbReference type="PROSITE" id="PS50111">
    <property type="entry name" value="CHEMOTAXIS_TRANSDUC_2"/>
    <property type="match status" value="1"/>
</dbReference>
<dbReference type="PANTHER" id="PTHR43531">
    <property type="entry name" value="PROTEIN ICFG"/>
    <property type="match status" value="1"/>
</dbReference>
<keyword evidence="7" id="KW-0472">Membrane</keyword>
<dbReference type="NCBIfam" id="TIGR00229">
    <property type="entry name" value="sensory_box"/>
    <property type="match status" value="1"/>
</dbReference>
<evidence type="ECO:0000256" key="7">
    <source>
        <dbReference type="SAM" id="Phobius"/>
    </source>
</evidence>
<feature type="transmembrane region" description="Helical" evidence="7">
    <location>
        <begin position="221"/>
        <end position="246"/>
    </location>
</feature>
<evidence type="ECO:0000256" key="3">
    <source>
        <dbReference type="ARBA" id="ARBA00023224"/>
    </source>
</evidence>
<dbReference type="InterPro" id="IPR035965">
    <property type="entry name" value="PAS-like_dom_sf"/>
</dbReference>
<feature type="compositionally biased region" description="Basic and acidic residues" evidence="6">
    <location>
        <begin position="563"/>
        <end position="574"/>
    </location>
</feature>
<organism evidence="10 11">
    <name type="scientific">Kushneria marisflavi</name>
    <dbReference type="NCBI Taxonomy" id="157779"/>
    <lineage>
        <taxon>Bacteria</taxon>
        <taxon>Pseudomonadati</taxon>
        <taxon>Pseudomonadota</taxon>
        <taxon>Gammaproteobacteria</taxon>
        <taxon>Oceanospirillales</taxon>
        <taxon>Halomonadaceae</taxon>
        <taxon>Kushneria</taxon>
    </lineage>
</organism>
<dbReference type="PROSITE" id="PS50112">
    <property type="entry name" value="PAS"/>
    <property type="match status" value="1"/>
</dbReference>
<dbReference type="InterPro" id="IPR004089">
    <property type="entry name" value="MCPsignal_dom"/>
</dbReference>
<dbReference type="CDD" id="cd11386">
    <property type="entry name" value="MCP_signal"/>
    <property type="match status" value="1"/>
</dbReference>
<dbReference type="GO" id="GO:0004888">
    <property type="term" value="F:transmembrane signaling receptor activity"/>
    <property type="evidence" value="ECO:0007669"/>
    <property type="project" value="InterPro"/>
</dbReference>
<feature type="transmembrane region" description="Helical" evidence="7">
    <location>
        <begin position="189"/>
        <end position="209"/>
    </location>
</feature>
<dbReference type="SUPFAM" id="SSF58104">
    <property type="entry name" value="Methyl-accepting chemotaxis protein (MCP) signaling domain"/>
    <property type="match status" value="1"/>
</dbReference>
<keyword evidence="2" id="KW-0488">Methylation</keyword>
<feature type="domain" description="PAS" evidence="9">
    <location>
        <begin position="45"/>
        <end position="70"/>
    </location>
</feature>
<dbReference type="Gene3D" id="3.30.450.20">
    <property type="entry name" value="PAS domain"/>
    <property type="match status" value="1"/>
</dbReference>
<dbReference type="FunFam" id="1.10.287.950:FF:000001">
    <property type="entry name" value="Methyl-accepting chemotaxis sensory transducer"/>
    <property type="match status" value="1"/>
</dbReference>
<dbReference type="GO" id="GO:0006935">
    <property type="term" value="P:chemotaxis"/>
    <property type="evidence" value="ECO:0007669"/>
    <property type="project" value="InterPro"/>
</dbReference>
<name>A0A240UTL0_9GAMM</name>
<sequence>MPRHVGRQWPAIEFISGDRAVRNNQPINDKHYVLDEQQFLISQTDTDGNIIYANPAFIEVSGFERHELIGAPHNLVRHPDMPPIAFANLWKTLRDGETWTGMVKNRRKDGGYYWVRATVMPIVEQGQLKGYASVRIKADEASIAYAERVYRRINSGQGKGWTLVHGVITPAGPLGWAHRIDRMAPAQKAGWLGSACAVSSLFLLGLLVADYQMLSTQQSLSALMSTLTIGATLLAAGTAAAGTLMIRRAQRSLEQALVCCRQISSGNLEATSQSQDHLMVALDTMRKCLLGVVRDVKGSVGVISPASSELATGNQHLSRRTEEQAASLEQTASSMEELTATVGHNAEHASDASKLANEASTVAERGRSEMGDVVTRMEGITQASARISDIVGVIDSIAFQTNILALNASVEAARAGEQGKGFAVVANEVRSLASRSAQAASEIRDLIDKSSVEVHAGSELVARAQSTMTDIVGGVHRVTTLMQEISAATREQKNGIDQIGQAIQRMDEMTQQNAAMVEQSSAASESMRQNADHLNEIVSLFRIKESAHTPIIASGRAASSSKHGREAHDGESSKHASTSSRTRSGRPGTSAPARTGIARSQGESVSGAAEEDWTTF</sequence>
<evidence type="ECO:0000259" key="8">
    <source>
        <dbReference type="PROSITE" id="PS50111"/>
    </source>
</evidence>
<evidence type="ECO:0000313" key="11">
    <source>
        <dbReference type="Proteomes" id="UP000194457"/>
    </source>
</evidence>
<dbReference type="SUPFAM" id="SSF55785">
    <property type="entry name" value="PYP-like sensor domain (PAS domain)"/>
    <property type="match status" value="1"/>
</dbReference>
<reference evidence="10 11" key="1">
    <citation type="submission" date="2017-05" db="EMBL/GenBank/DDBJ databases">
        <authorList>
            <person name="Song R."/>
            <person name="Chenine A.L."/>
            <person name="Ruprecht R.M."/>
        </authorList>
    </citation>
    <scope>NUCLEOTIDE SEQUENCE [LARGE SCALE GENOMIC DNA]</scope>
    <source>
        <strain evidence="10">SW32</strain>
    </source>
</reference>
<feature type="region of interest" description="Disordered" evidence="6">
    <location>
        <begin position="346"/>
        <end position="366"/>
    </location>
</feature>
<dbReference type="SMART" id="SM00283">
    <property type="entry name" value="MA"/>
    <property type="match status" value="1"/>
</dbReference>
<comment type="subcellular location">
    <subcellularLocation>
        <location evidence="1">Membrane</location>
    </subcellularLocation>
</comment>
<feature type="domain" description="Methyl-accepting transducer" evidence="8">
    <location>
        <begin position="299"/>
        <end position="528"/>
    </location>
</feature>
<keyword evidence="7" id="KW-1133">Transmembrane helix</keyword>
<accession>A0A240UTL0</accession>
<dbReference type="EMBL" id="CP021358">
    <property type="protein sequence ID" value="ART64413.1"/>
    <property type="molecule type" value="Genomic_DNA"/>
</dbReference>
<proteinExistence type="inferred from homology"/>
<evidence type="ECO:0000256" key="5">
    <source>
        <dbReference type="PROSITE-ProRule" id="PRU00284"/>
    </source>
</evidence>
<keyword evidence="11" id="KW-1185">Reference proteome</keyword>
<dbReference type="KEGG" id="kma:B9H00_16230"/>
<dbReference type="GO" id="GO:0007165">
    <property type="term" value="P:signal transduction"/>
    <property type="evidence" value="ECO:0007669"/>
    <property type="project" value="UniProtKB-KW"/>
</dbReference>
<evidence type="ECO:0000313" key="10">
    <source>
        <dbReference type="EMBL" id="ART64413.1"/>
    </source>
</evidence>